<gene>
    <name evidence="1" type="ORF">pdam_00024930</name>
</gene>
<keyword evidence="2" id="KW-1185">Reference proteome</keyword>
<dbReference type="EMBL" id="RCHS01001609">
    <property type="protein sequence ID" value="RMX52570.1"/>
    <property type="molecule type" value="Genomic_DNA"/>
</dbReference>
<dbReference type="Proteomes" id="UP000275408">
    <property type="component" value="Unassembled WGS sequence"/>
</dbReference>
<organism evidence="1 2">
    <name type="scientific">Pocillopora damicornis</name>
    <name type="common">Cauliflower coral</name>
    <name type="synonym">Millepora damicornis</name>
    <dbReference type="NCBI Taxonomy" id="46731"/>
    <lineage>
        <taxon>Eukaryota</taxon>
        <taxon>Metazoa</taxon>
        <taxon>Cnidaria</taxon>
        <taxon>Anthozoa</taxon>
        <taxon>Hexacorallia</taxon>
        <taxon>Scleractinia</taxon>
        <taxon>Astrocoeniina</taxon>
        <taxon>Pocilloporidae</taxon>
        <taxon>Pocillopora</taxon>
    </lineage>
</organism>
<evidence type="ECO:0000313" key="2">
    <source>
        <dbReference type="Proteomes" id="UP000275408"/>
    </source>
</evidence>
<feature type="non-terminal residue" evidence="1">
    <location>
        <position position="1"/>
    </location>
</feature>
<reference evidence="1 2" key="1">
    <citation type="journal article" date="2018" name="Sci. Rep.">
        <title>Comparative analysis of the Pocillopora damicornis genome highlights role of immune system in coral evolution.</title>
        <authorList>
            <person name="Cunning R."/>
            <person name="Bay R.A."/>
            <person name="Gillette P."/>
            <person name="Baker A.C."/>
            <person name="Traylor-Knowles N."/>
        </authorList>
    </citation>
    <scope>NUCLEOTIDE SEQUENCE [LARGE SCALE GENOMIC DNA]</scope>
    <source>
        <strain evidence="1">RSMAS</strain>
        <tissue evidence="1">Whole animal</tissue>
    </source>
</reference>
<protein>
    <submittedName>
        <fullName evidence="1">Uncharacterized protein</fullName>
    </submittedName>
</protein>
<sequence>TLRRKFTELQKRVESLTTLSLESLLGKVRILSACLIAEFSRFEAMELIEAIDDAAQDSKHDRANYQRLDCETLCSKLHSSSDGQFHDYLLPLLGDKDQEKASFDLVWKWEFDPSFDISVLAVVQSLPKQVCWADWRGNPVGASMWGPRFPEERLRRIIQGHALGTVSELQFRDPDHFCAGELHSHEGQWEEIAGTVPSPQQTQNLLRCSVSVLRHVGQISPPDLVLPLTVGLTKPGGFMASSQSSLPRNERQGKYITSKLNLRSVEE</sequence>
<name>A0A3M6UFW3_POCDA</name>
<evidence type="ECO:0000313" key="1">
    <source>
        <dbReference type="EMBL" id="RMX52570.1"/>
    </source>
</evidence>
<accession>A0A3M6UFW3</accession>
<dbReference type="AlphaFoldDB" id="A0A3M6UFW3"/>
<comment type="caution">
    <text evidence="1">The sequence shown here is derived from an EMBL/GenBank/DDBJ whole genome shotgun (WGS) entry which is preliminary data.</text>
</comment>
<proteinExistence type="predicted"/>